<evidence type="ECO:0000313" key="6">
    <source>
        <dbReference type="Proteomes" id="UP001207276"/>
    </source>
</evidence>
<gene>
    <name evidence="5" type="ORF">ORG12_00045</name>
</gene>
<dbReference type="InterPro" id="IPR024078">
    <property type="entry name" value="LmbE-like_dom_sf"/>
</dbReference>
<feature type="region of interest" description="Disordered" evidence="2">
    <location>
        <begin position="42"/>
        <end position="61"/>
    </location>
</feature>
<feature type="compositionally biased region" description="Polar residues" evidence="2">
    <location>
        <begin position="341"/>
        <end position="359"/>
    </location>
</feature>
<accession>A0ABT3RX93</accession>
<evidence type="ECO:0000259" key="4">
    <source>
        <dbReference type="Pfam" id="PF24135"/>
    </source>
</evidence>
<dbReference type="Gene3D" id="2.60.120.260">
    <property type="entry name" value="Galactose-binding domain-like"/>
    <property type="match status" value="2"/>
</dbReference>
<dbReference type="EMBL" id="JAPJDE010000001">
    <property type="protein sequence ID" value="MCX2847056.1"/>
    <property type="molecule type" value="Genomic_DNA"/>
</dbReference>
<dbReference type="SUPFAM" id="SSF102588">
    <property type="entry name" value="LmbE-like"/>
    <property type="match status" value="1"/>
</dbReference>
<proteinExistence type="predicted"/>
<dbReference type="Pfam" id="PF24135">
    <property type="entry name" value="DUF7402"/>
    <property type="match status" value="2"/>
</dbReference>
<feature type="domain" description="DUF7402" evidence="4">
    <location>
        <begin position="491"/>
        <end position="622"/>
    </location>
</feature>
<comment type="caution">
    <text evidence="5">The sequence shown here is derived from an EMBL/GenBank/DDBJ whole genome shotgun (WGS) entry which is preliminary data.</text>
</comment>
<dbReference type="Proteomes" id="UP001207276">
    <property type="component" value="Unassembled WGS sequence"/>
</dbReference>
<keyword evidence="1" id="KW-0862">Zinc</keyword>
<dbReference type="InterPro" id="IPR008979">
    <property type="entry name" value="Galactose-bd-like_sf"/>
</dbReference>
<evidence type="ECO:0000256" key="1">
    <source>
        <dbReference type="ARBA" id="ARBA00022833"/>
    </source>
</evidence>
<reference evidence="5 6" key="1">
    <citation type="submission" date="2022-11" db="EMBL/GenBank/DDBJ databases">
        <title>Taxonomy of Curtobacterium flaccumfaciens.</title>
        <authorList>
            <person name="Osdaghi E."/>
            <person name="Taghavi S.M."/>
            <person name="Hamidizade M."/>
            <person name="Abachi H."/>
            <person name="Fazliarab A."/>
            <person name="Baeyen S."/>
            <person name="Portier P."/>
            <person name="Van Vaerenbergh J."/>
            <person name="Jacques M.-A."/>
        </authorList>
    </citation>
    <scope>NUCLEOTIDE SEQUENCE [LARGE SCALE GENOMIC DNA]</scope>
    <source>
        <strain evidence="5 6">LMG 3715</strain>
    </source>
</reference>
<evidence type="ECO:0000313" key="5">
    <source>
        <dbReference type="EMBL" id="MCX2847056.1"/>
    </source>
</evidence>
<keyword evidence="3" id="KW-0732">Signal</keyword>
<sequence>MPRTDRRRTGRAWRIGAASAAAVLALVALAAPALDATRAAASASTPTSRSEGGGPAVPGPAGVDCSAGRVLTLVAHADDDLLFSGTELRADVDAGKCVRSVVVTAGDAGKPAWYWQARQDGLMASYAEIAGVDPVWTTGQATVAGRTLHTETLATDPALSLVFLQLPDGDVDGSGFAADDDESLEKLYQGHIPTIHTVADASQPASYSLADLRATVGGLFTDYAPTEVHTLDHGGSYGDGDHSDHHTVAYLAAEAQAASATSHTFTGYLGYPIADRPSNLTAAQTAAKSAAFFAYAAHDGETCASTSACASRPEGSWLSRQYTVGSSTEPPTDPLPEHGTDVTSGASVTASAENPADGQTATKAVDGVVSGYPDAPTAEWAAPWGGVGTWIQLDWAAGTTLHEVDLADRPNGDDRVTGGTLTFSDGSSVAVPALDDGGAVQRVAFAARHVTWVRFTVGSVSRTTRNVGLAEIRAFAPETPTPTPTPTASDVTASAVPTAAWDDASTGQTVDKAVDGVVSGYPADTTAEWVAPWGRTGVWIQLDWAASQRLGRIVLHDRPNSADQVTSGILTFSDGSQVAVGSLPDGGDALTVDFTPRSVSWVRFTVTGVSDSTGNVGLSELRAGTTG</sequence>
<dbReference type="SUPFAM" id="SSF49785">
    <property type="entry name" value="Galactose-binding domain-like"/>
    <property type="match status" value="2"/>
</dbReference>
<evidence type="ECO:0000256" key="3">
    <source>
        <dbReference type="SAM" id="SignalP"/>
    </source>
</evidence>
<keyword evidence="6" id="KW-1185">Reference proteome</keyword>
<dbReference type="Gene3D" id="3.40.50.10320">
    <property type="entry name" value="LmbE-like"/>
    <property type="match status" value="1"/>
</dbReference>
<feature type="chain" id="PRO_5046901248" evidence="3">
    <location>
        <begin position="31"/>
        <end position="627"/>
    </location>
</feature>
<dbReference type="RefSeq" id="WP_214519226.1">
    <property type="nucleotide sequence ID" value="NZ_CP104934.1"/>
</dbReference>
<feature type="signal peptide" evidence="3">
    <location>
        <begin position="1"/>
        <end position="30"/>
    </location>
</feature>
<dbReference type="InterPro" id="IPR055826">
    <property type="entry name" value="DUF7402"/>
</dbReference>
<organism evidence="5 6">
    <name type="scientific">Curtobacterium poinsettiae</name>
    <dbReference type="NCBI Taxonomy" id="159612"/>
    <lineage>
        <taxon>Bacteria</taxon>
        <taxon>Bacillati</taxon>
        <taxon>Actinomycetota</taxon>
        <taxon>Actinomycetes</taxon>
        <taxon>Micrococcales</taxon>
        <taxon>Microbacteriaceae</taxon>
        <taxon>Curtobacterium</taxon>
    </lineage>
</organism>
<protein>
    <submittedName>
        <fullName evidence="5">PIG-L family deacetylase</fullName>
    </submittedName>
</protein>
<name>A0ABT3RX93_9MICO</name>
<dbReference type="InterPro" id="IPR003737">
    <property type="entry name" value="GlcNAc_PI_deacetylase-related"/>
</dbReference>
<feature type="domain" description="DUF7402" evidence="4">
    <location>
        <begin position="341"/>
        <end position="475"/>
    </location>
</feature>
<dbReference type="Pfam" id="PF02585">
    <property type="entry name" value="PIG-L"/>
    <property type="match status" value="1"/>
</dbReference>
<feature type="region of interest" description="Disordered" evidence="2">
    <location>
        <begin position="322"/>
        <end position="359"/>
    </location>
</feature>
<evidence type="ECO:0000256" key="2">
    <source>
        <dbReference type="SAM" id="MobiDB-lite"/>
    </source>
</evidence>